<accession>A0A811XS14</accession>
<evidence type="ECO:0000256" key="2">
    <source>
        <dbReference type="ARBA" id="ARBA00003455"/>
    </source>
</evidence>
<dbReference type="GO" id="GO:0018423">
    <property type="term" value="F:protein C-terminal leucine carboxyl O-methyltransferase activity"/>
    <property type="evidence" value="ECO:0007669"/>
    <property type="project" value="UniProtKB-EC"/>
</dbReference>
<keyword evidence="5" id="KW-0489">Methyltransferase</keyword>
<evidence type="ECO:0000313" key="12">
    <source>
        <dbReference type="Proteomes" id="UP000645828"/>
    </source>
</evidence>
<protein>
    <recommendedName>
        <fullName evidence="4">[phosphatase 2A protein]-leucine-carboxy methyltransferase</fullName>
        <ecNumber evidence="4">2.1.1.233</ecNumber>
    </recommendedName>
    <alternativeName>
        <fullName evidence="9">[Phosphatase 2A protein]-leucine-carboxy methyltransferase 1</fullName>
    </alternativeName>
</protein>
<dbReference type="EC" id="2.1.1.233" evidence="4"/>
<dbReference type="Pfam" id="PF04072">
    <property type="entry name" value="LCM"/>
    <property type="match status" value="1"/>
</dbReference>
<evidence type="ECO:0000256" key="8">
    <source>
        <dbReference type="ARBA" id="ARBA00022990"/>
    </source>
</evidence>
<dbReference type="PANTHER" id="PTHR13600">
    <property type="entry name" value="LEUCINE CARBOXYL METHYLTRANSFERASE"/>
    <property type="match status" value="1"/>
</dbReference>
<dbReference type="InterPro" id="IPR016651">
    <property type="entry name" value="LCMT1"/>
</dbReference>
<keyword evidence="7" id="KW-0949">S-adenosyl-L-methionine</keyword>
<comment type="catalytic activity">
    <reaction evidence="1">
        <text>[phosphatase 2A protein]-C-terminal L-leucine + S-adenosyl-L-methionine = [phosphatase 2A protein]-C-terminal L-leucine methyl ester + S-adenosyl-L-homocysteine</text>
        <dbReference type="Rhea" id="RHEA:48544"/>
        <dbReference type="Rhea" id="RHEA-COMP:12134"/>
        <dbReference type="Rhea" id="RHEA-COMP:12135"/>
        <dbReference type="ChEBI" id="CHEBI:57856"/>
        <dbReference type="ChEBI" id="CHEBI:59789"/>
        <dbReference type="ChEBI" id="CHEBI:90516"/>
        <dbReference type="ChEBI" id="CHEBI:90517"/>
        <dbReference type="EC" id="2.1.1.233"/>
    </reaction>
</comment>
<evidence type="ECO:0000256" key="7">
    <source>
        <dbReference type="ARBA" id="ARBA00022691"/>
    </source>
</evidence>
<feature type="region of interest" description="Disordered" evidence="10">
    <location>
        <begin position="1"/>
        <end position="20"/>
    </location>
</feature>
<sequence length="195" mass="22444">MLNSSGESGHPCLDSQPLNHPSAPKCKKFTVSIGYWQDPHIQHLQDSYQGIFLRKTECHCQIPNLGAGVDSTFWRLKDEDLLPSKYFEVNFPMIVTRKLHGISKKQALPTMKRLPQEAEGDICSSVYSPFLILQQPVANFTSPPKEAPVLLLKSLSPRLEEMPRRQIPLGWKKKWDLAGKWELEFFFLNLFILYF</sequence>
<name>A0A811XS14_NYCPR</name>
<dbReference type="GO" id="GO:0005829">
    <property type="term" value="C:cytosol"/>
    <property type="evidence" value="ECO:0007669"/>
    <property type="project" value="TreeGrafter"/>
</dbReference>
<evidence type="ECO:0000256" key="1">
    <source>
        <dbReference type="ARBA" id="ARBA00000724"/>
    </source>
</evidence>
<comment type="caution">
    <text evidence="11">The sequence shown here is derived from an EMBL/GenBank/DDBJ whole genome shotgun (WGS) entry which is preliminary data.</text>
</comment>
<organism evidence="11 12">
    <name type="scientific">Nyctereutes procyonoides</name>
    <name type="common">Raccoon dog</name>
    <name type="synonym">Canis procyonoides</name>
    <dbReference type="NCBI Taxonomy" id="34880"/>
    <lineage>
        <taxon>Eukaryota</taxon>
        <taxon>Metazoa</taxon>
        <taxon>Chordata</taxon>
        <taxon>Craniata</taxon>
        <taxon>Vertebrata</taxon>
        <taxon>Euteleostomi</taxon>
        <taxon>Mammalia</taxon>
        <taxon>Eutheria</taxon>
        <taxon>Laurasiatheria</taxon>
        <taxon>Carnivora</taxon>
        <taxon>Caniformia</taxon>
        <taxon>Canidae</taxon>
        <taxon>Nyctereutes</taxon>
    </lineage>
</organism>
<dbReference type="SUPFAM" id="SSF53335">
    <property type="entry name" value="S-adenosyl-L-methionine-dependent methyltransferases"/>
    <property type="match status" value="1"/>
</dbReference>
<dbReference type="InterPro" id="IPR007213">
    <property type="entry name" value="Ppm1/Ppm2/Tcmp"/>
</dbReference>
<evidence type="ECO:0000313" key="11">
    <source>
        <dbReference type="EMBL" id="CAD7666541.1"/>
    </source>
</evidence>
<dbReference type="Gene3D" id="3.40.50.150">
    <property type="entry name" value="Vaccinia Virus protein VP39"/>
    <property type="match status" value="1"/>
</dbReference>
<dbReference type="EMBL" id="CAJHUB010000604">
    <property type="protein sequence ID" value="CAD7666541.1"/>
    <property type="molecule type" value="Genomic_DNA"/>
</dbReference>
<comment type="similarity">
    <text evidence="3">Belongs to the methyltransferase superfamily. LCMT family.</text>
</comment>
<evidence type="ECO:0000256" key="3">
    <source>
        <dbReference type="ARBA" id="ARBA00010703"/>
    </source>
</evidence>
<reference evidence="11" key="1">
    <citation type="submission" date="2020-12" db="EMBL/GenBank/DDBJ databases">
        <authorList>
            <consortium name="Molecular Ecology Group"/>
        </authorList>
    </citation>
    <scope>NUCLEOTIDE SEQUENCE</scope>
    <source>
        <strain evidence="11">TBG_1078</strain>
    </source>
</reference>
<evidence type="ECO:0000256" key="9">
    <source>
        <dbReference type="ARBA" id="ARBA00032526"/>
    </source>
</evidence>
<evidence type="ECO:0000256" key="5">
    <source>
        <dbReference type="ARBA" id="ARBA00022603"/>
    </source>
</evidence>
<evidence type="ECO:0000256" key="6">
    <source>
        <dbReference type="ARBA" id="ARBA00022679"/>
    </source>
</evidence>
<dbReference type="AlphaFoldDB" id="A0A811XS14"/>
<keyword evidence="6" id="KW-0808">Transferase</keyword>
<dbReference type="GO" id="GO:0032259">
    <property type="term" value="P:methylation"/>
    <property type="evidence" value="ECO:0007669"/>
    <property type="project" value="UniProtKB-KW"/>
</dbReference>
<dbReference type="PANTHER" id="PTHR13600:SF33">
    <property type="entry name" value="LEUCINE CARBOXYL METHYLTRANSFERASE 1"/>
    <property type="match status" value="1"/>
</dbReference>
<keyword evidence="12" id="KW-1185">Reference proteome</keyword>
<evidence type="ECO:0000256" key="4">
    <source>
        <dbReference type="ARBA" id="ARBA00012834"/>
    </source>
</evidence>
<dbReference type="InterPro" id="IPR029063">
    <property type="entry name" value="SAM-dependent_MTases_sf"/>
</dbReference>
<comment type="function">
    <text evidence="2">Methylates the carboxyl group of the C-terminal leucine residue of protein phosphatase 2A catalytic subunits to form alpha-leucine ester residues.</text>
</comment>
<dbReference type="Proteomes" id="UP000645828">
    <property type="component" value="Unassembled WGS sequence"/>
</dbReference>
<gene>
    <name evidence="11" type="ORF">NYPRO_LOCUS161</name>
</gene>
<proteinExistence type="inferred from homology"/>
<keyword evidence="8" id="KW-0007">Acetylation</keyword>
<evidence type="ECO:0000256" key="10">
    <source>
        <dbReference type="SAM" id="MobiDB-lite"/>
    </source>
</evidence>